<evidence type="ECO:0000256" key="6">
    <source>
        <dbReference type="ARBA" id="ARBA00023242"/>
    </source>
</evidence>
<dbReference type="InterPro" id="IPR039327">
    <property type="entry name" value="CON7-like"/>
</dbReference>
<dbReference type="GO" id="GO:0008270">
    <property type="term" value="F:zinc ion binding"/>
    <property type="evidence" value="ECO:0007669"/>
    <property type="project" value="UniProtKB-KW"/>
</dbReference>
<dbReference type="PROSITE" id="PS50157">
    <property type="entry name" value="ZINC_FINGER_C2H2_2"/>
    <property type="match status" value="1"/>
</dbReference>
<dbReference type="PROSITE" id="PS00028">
    <property type="entry name" value="ZINC_FINGER_C2H2_1"/>
    <property type="match status" value="2"/>
</dbReference>
<keyword evidence="3" id="KW-0677">Repeat</keyword>
<dbReference type="InParanoid" id="G4TMZ2"/>
<feature type="compositionally biased region" description="Low complexity" evidence="8">
    <location>
        <begin position="297"/>
        <end position="309"/>
    </location>
</feature>
<evidence type="ECO:0000256" key="5">
    <source>
        <dbReference type="ARBA" id="ARBA00022833"/>
    </source>
</evidence>
<keyword evidence="2" id="KW-0479">Metal-binding</keyword>
<dbReference type="SMART" id="SM00355">
    <property type="entry name" value="ZnF_C2H2"/>
    <property type="match status" value="2"/>
</dbReference>
<dbReference type="HOGENOM" id="CLU_471816_0_0_1"/>
<dbReference type="PANTHER" id="PTHR36167">
    <property type="entry name" value="C2H2 FINGER DOMAIN TRANSCRIPTION FACTOR (EUROFUNG)-RELATED"/>
    <property type="match status" value="1"/>
</dbReference>
<feature type="compositionally biased region" description="Low complexity" evidence="8">
    <location>
        <begin position="499"/>
        <end position="513"/>
    </location>
</feature>
<evidence type="ECO:0000259" key="9">
    <source>
        <dbReference type="PROSITE" id="PS50157"/>
    </source>
</evidence>
<feature type="compositionally biased region" description="Polar residues" evidence="8">
    <location>
        <begin position="71"/>
        <end position="80"/>
    </location>
</feature>
<name>G4TMZ2_SERID</name>
<dbReference type="eggNOG" id="ENOG502S48N">
    <property type="taxonomic scope" value="Eukaryota"/>
</dbReference>
<dbReference type="Proteomes" id="UP000007148">
    <property type="component" value="Unassembled WGS sequence"/>
</dbReference>
<dbReference type="STRING" id="1109443.G4TMZ2"/>
<feature type="region of interest" description="Disordered" evidence="8">
    <location>
        <begin position="292"/>
        <end position="366"/>
    </location>
</feature>
<dbReference type="GO" id="GO:0006355">
    <property type="term" value="P:regulation of DNA-templated transcription"/>
    <property type="evidence" value="ECO:0007669"/>
    <property type="project" value="InterPro"/>
</dbReference>
<keyword evidence="5" id="KW-0862">Zinc</keyword>
<feature type="region of interest" description="Disordered" evidence="8">
    <location>
        <begin position="402"/>
        <end position="527"/>
    </location>
</feature>
<organism evidence="10 11">
    <name type="scientific">Serendipita indica (strain DSM 11827)</name>
    <name type="common">Root endophyte fungus</name>
    <name type="synonym">Piriformospora indica</name>
    <dbReference type="NCBI Taxonomy" id="1109443"/>
    <lineage>
        <taxon>Eukaryota</taxon>
        <taxon>Fungi</taxon>
        <taxon>Dikarya</taxon>
        <taxon>Basidiomycota</taxon>
        <taxon>Agaricomycotina</taxon>
        <taxon>Agaricomycetes</taxon>
        <taxon>Sebacinales</taxon>
        <taxon>Serendipitaceae</taxon>
        <taxon>Serendipita</taxon>
    </lineage>
</organism>
<evidence type="ECO:0000256" key="4">
    <source>
        <dbReference type="ARBA" id="ARBA00022771"/>
    </source>
</evidence>
<proteinExistence type="predicted"/>
<dbReference type="FunFam" id="3.30.160.60:FF:001102">
    <property type="entry name" value="Transcription factor IIIA"/>
    <property type="match status" value="1"/>
</dbReference>
<evidence type="ECO:0000256" key="1">
    <source>
        <dbReference type="ARBA" id="ARBA00004123"/>
    </source>
</evidence>
<feature type="region of interest" description="Disordered" evidence="8">
    <location>
        <begin position="1"/>
        <end position="89"/>
    </location>
</feature>
<evidence type="ECO:0000256" key="8">
    <source>
        <dbReference type="SAM" id="MobiDB-lite"/>
    </source>
</evidence>
<keyword evidence="11" id="KW-1185">Reference proteome</keyword>
<feature type="compositionally biased region" description="Polar residues" evidence="8">
    <location>
        <begin position="51"/>
        <end position="63"/>
    </location>
</feature>
<comment type="subcellular location">
    <subcellularLocation>
        <location evidence="1">Nucleus</location>
    </subcellularLocation>
</comment>
<keyword evidence="4 7" id="KW-0863">Zinc-finger</keyword>
<dbReference type="AlphaFoldDB" id="G4TMZ2"/>
<feature type="compositionally biased region" description="Gly residues" evidence="8">
    <location>
        <begin position="514"/>
        <end position="524"/>
    </location>
</feature>
<dbReference type="GO" id="GO:0005634">
    <property type="term" value="C:nucleus"/>
    <property type="evidence" value="ECO:0007669"/>
    <property type="project" value="UniProtKB-SubCell"/>
</dbReference>
<reference evidence="10 11" key="1">
    <citation type="journal article" date="2011" name="PLoS Pathog.">
        <title>Endophytic Life Strategies Decoded by Genome and Transcriptome Analyses of the Mutualistic Root Symbiont Piriformospora indica.</title>
        <authorList>
            <person name="Zuccaro A."/>
            <person name="Lahrmann U."/>
            <person name="Guldener U."/>
            <person name="Langen G."/>
            <person name="Pfiffi S."/>
            <person name="Biedenkopf D."/>
            <person name="Wong P."/>
            <person name="Samans B."/>
            <person name="Grimm C."/>
            <person name="Basiewicz M."/>
            <person name="Murat C."/>
            <person name="Martin F."/>
            <person name="Kogel K.H."/>
        </authorList>
    </citation>
    <scope>NUCLEOTIDE SEQUENCE [LARGE SCALE GENOMIC DNA]</scope>
    <source>
        <strain evidence="10 11">DSM 11827</strain>
    </source>
</reference>
<feature type="compositionally biased region" description="Polar residues" evidence="8">
    <location>
        <begin position="355"/>
        <end position="366"/>
    </location>
</feature>
<sequence>MQTYSTRFPPQPATQRRHPSPEDEVDEMDEDEMEDEDDEFDDRVHHHRSHTSLPATVNRNQLDNAHPGGIPNSTTTNTGVHRTRRPRRRADEVERLYKCTWNGCEKSYGTLSHLNDHVRLQRHGEKREPHEFKEARRIWRQERKSRRLREHAMHAAQQAQAQTTSQHYPQRNHHLAPPTSAVYPPHAVYAPSVGTDSPYRPPVDYRQHRSRASEERDGYHPLPRVPLAVGTTSPSGAPPNCWHPLMSFHNPTVDDSNDAQKSIRLPSIAELRLDLSLDEYEAQTALGALSNPAAGLSSRSQQQQQAPRSPFLPMHSVRHHHHHQQHQRRTRADSLSSSPNLKQAGLAPPPPYHVYSQQLQQDRNSLSPEHTRFRLAAPIAPTSPSASSVDFSVSSASASYTQPSPFIYPPGGRSRASSQSHPTRRPSHSNPSRPSTSTSSSTNSTNTSAYRLSTPTSYIPPSSSSSSSLGQSHSTNTVHFIPAPPPRGMNNGTVNVNDTSSDGTPTSTTTTATIGGGGHGGAVGLTGMEPRRKRRKYEEIERRYLCGWNGCTKAYGTLNHLNDHVSLQNHGPKRRSNG</sequence>
<dbReference type="InterPro" id="IPR013087">
    <property type="entry name" value="Znf_C2H2_type"/>
</dbReference>
<comment type="caution">
    <text evidence="10">The sequence shown here is derived from an EMBL/GenBank/DDBJ whole genome shotgun (WGS) entry which is preliminary data.</text>
</comment>
<evidence type="ECO:0000313" key="11">
    <source>
        <dbReference type="Proteomes" id="UP000007148"/>
    </source>
</evidence>
<dbReference type="Gene3D" id="3.30.160.60">
    <property type="entry name" value="Classic Zinc Finger"/>
    <property type="match status" value="1"/>
</dbReference>
<feature type="compositionally biased region" description="Basic residues" evidence="8">
    <location>
        <begin position="316"/>
        <end position="329"/>
    </location>
</feature>
<keyword evidence="6" id="KW-0539">Nucleus</keyword>
<evidence type="ECO:0000313" key="10">
    <source>
        <dbReference type="EMBL" id="CCA72684.1"/>
    </source>
</evidence>
<evidence type="ECO:0000256" key="3">
    <source>
        <dbReference type="ARBA" id="ARBA00022737"/>
    </source>
</evidence>
<feature type="domain" description="C2H2-type" evidence="9">
    <location>
        <begin position="97"/>
        <end position="128"/>
    </location>
</feature>
<dbReference type="EMBL" id="CAFZ01000177">
    <property type="protein sequence ID" value="CCA72684.1"/>
    <property type="molecule type" value="Genomic_DNA"/>
</dbReference>
<evidence type="ECO:0000256" key="2">
    <source>
        <dbReference type="ARBA" id="ARBA00022723"/>
    </source>
</evidence>
<dbReference type="OrthoDB" id="1939603at2759"/>
<evidence type="ECO:0000256" key="7">
    <source>
        <dbReference type="PROSITE-ProRule" id="PRU00042"/>
    </source>
</evidence>
<protein>
    <submittedName>
        <fullName evidence="10">Probable putative transcriptional regulator</fullName>
    </submittedName>
</protein>
<dbReference type="PANTHER" id="PTHR36167:SF3">
    <property type="entry name" value="C2H2 FINGER DOMAIN TRANSCRIPTION FACTOR (EUROFUNG)-RELATED"/>
    <property type="match status" value="1"/>
</dbReference>
<feature type="compositionally biased region" description="Low complexity" evidence="8">
    <location>
        <begin position="428"/>
        <end position="475"/>
    </location>
</feature>
<gene>
    <name evidence="10" type="ORF">PIIN_06621</name>
</gene>
<feature type="compositionally biased region" description="Acidic residues" evidence="8">
    <location>
        <begin position="22"/>
        <end position="41"/>
    </location>
</feature>
<accession>G4TMZ2</accession>